<reference evidence="2" key="2">
    <citation type="journal article" date="2017" name="Nat. Plants">
        <title>The Aegilops tauschii genome reveals multiple impacts of transposons.</title>
        <authorList>
            <person name="Zhao G."/>
            <person name="Zou C."/>
            <person name="Li K."/>
            <person name="Wang K."/>
            <person name="Li T."/>
            <person name="Gao L."/>
            <person name="Zhang X."/>
            <person name="Wang H."/>
            <person name="Yang Z."/>
            <person name="Liu X."/>
            <person name="Jiang W."/>
            <person name="Mao L."/>
            <person name="Kong X."/>
            <person name="Jiao Y."/>
            <person name="Jia J."/>
        </authorList>
    </citation>
    <scope>NUCLEOTIDE SEQUENCE [LARGE SCALE GENOMIC DNA]</scope>
    <source>
        <strain evidence="2">cv. AL8/78</strain>
    </source>
</reference>
<accession>A0A452YV50</accession>
<sequence>MAVSVHFVTRCYSALSTVVLLLRFEVLLDVVKTSQLNPVVQTQIRRSQAYGP</sequence>
<reference evidence="2" key="1">
    <citation type="journal article" date="2014" name="Science">
        <title>Ancient hybridizations among the ancestral genomes of bread wheat.</title>
        <authorList>
            <consortium name="International Wheat Genome Sequencing Consortium,"/>
            <person name="Marcussen T."/>
            <person name="Sandve S.R."/>
            <person name="Heier L."/>
            <person name="Spannagl M."/>
            <person name="Pfeifer M."/>
            <person name="Jakobsen K.S."/>
            <person name="Wulff B.B."/>
            <person name="Steuernagel B."/>
            <person name="Mayer K.F."/>
            <person name="Olsen O.A."/>
        </authorList>
    </citation>
    <scope>NUCLEOTIDE SEQUENCE [LARGE SCALE GENOMIC DNA]</scope>
    <source>
        <strain evidence="2">cv. AL8/78</strain>
    </source>
</reference>
<organism evidence="1 2">
    <name type="scientific">Aegilops tauschii subsp. strangulata</name>
    <name type="common">Goatgrass</name>
    <dbReference type="NCBI Taxonomy" id="200361"/>
    <lineage>
        <taxon>Eukaryota</taxon>
        <taxon>Viridiplantae</taxon>
        <taxon>Streptophyta</taxon>
        <taxon>Embryophyta</taxon>
        <taxon>Tracheophyta</taxon>
        <taxon>Spermatophyta</taxon>
        <taxon>Magnoliopsida</taxon>
        <taxon>Liliopsida</taxon>
        <taxon>Poales</taxon>
        <taxon>Poaceae</taxon>
        <taxon>BOP clade</taxon>
        <taxon>Pooideae</taxon>
        <taxon>Triticodae</taxon>
        <taxon>Triticeae</taxon>
        <taxon>Triticinae</taxon>
        <taxon>Aegilops</taxon>
    </lineage>
</organism>
<reference evidence="1" key="4">
    <citation type="submission" date="2019-03" db="UniProtKB">
        <authorList>
            <consortium name="EnsemblPlants"/>
        </authorList>
    </citation>
    <scope>IDENTIFICATION</scope>
</reference>
<name>A0A452YV50_AEGTS</name>
<dbReference type="Gramene" id="AET1Gv20542000.59">
    <property type="protein sequence ID" value="AET1Gv20542000.59"/>
    <property type="gene ID" value="AET1Gv20542000"/>
</dbReference>
<proteinExistence type="predicted"/>
<dbReference type="AlphaFoldDB" id="A0A452YV50"/>
<reference evidence="1" key="3">
    <citation type="journal article" date="2017" name="Nature">
        <title>Genome sequence of the progenitor of the wheat D genome Aegilops tauschii.</title>
        <authorList>
            <person name="Luo M.C."/>
            <person name="Gu Y.Q."/>
            <person name="Puiu D."/>
            <person name="Wang H."/>
            <person name="Twardziok S.O."/>
            <person name="Deal K.R."/>
            <person name="Huo N."/>
            <person name="Zhu T."/>
            <person name="Wang L."/>
            <person name="Wang Y."/>
            <person name="McGuire P.E."/>
            <person name="Liu S."/>
            <person name="Long H."/>
            <person name="Ramasamy R.K."/>
            <person name="Rodriguez J.C."/>
            <person name="Van S.L."/>
            <person name="Yuan L."/>
            <person name="Wang Z."/>
            <person name="Xia Z."/>
            <person name="Xiao L."/>
            <person name="Anderson O.D."/>
            <person name="Ouyang S."/>
            <person name="Liang Y."/>
            <person name="Zimin A.V."/>
            <person name="Pertea G."/>
            <person name="Qi P."/>
            <person name="Bennetzen J.L."/>
            <person name="Dai X."/>
            <person name="Dawson M.W."/>
            <person name="Muller H.G."/>
            <person name="Kugler K."/>
            <person name="Rivarola-Duarte L."/>
            <person name="Spannagl M."/>
            <person name="Mayer K.F.X."/>
            <person name="Lu F.H."/>
            <person name="Bevan M.W."/>
            <person name="Leroy P."/>
            <person name="Li P."/>
            <person name="You F.M."/>
            <person name="Sun Q."/>
            <person name="Liu Z."/>
            <person name="Lyons E."/>
            <person name="Wicker T."/>
            <person name="Salzberg S.L."/>
            <person name="Devos K.M."/>
            <person name="Dvorak J."/>
        </authorList>
    </citation>
    <scope>NUCLEOTIDE SEQUENCE [LARGE SCALE GENOMIC DNA]</scope>
    <source>
        <strain evidence="1">cv. AL8/78</strain>
    </source>
</reference>
<protein>
    <submittedName>
        <fullName evidence="1">Uncharacterized protein</fullName>
    </submittedName>
</protein>
<reference evidence="1" key="5">
    <citation type="journal article" date="2021" name="G3 (Bethesda)">
        <title>Aegilops tauschii genome assembly Aet v5.0 features greater sequence contiguity and improved annotation.</title>
        <authorList>
            <person name="Wang L."/>
            <person name="Zhu T."/>
            <person name="Rodriguez J.C."/>
            <person name="Deal K.R."/>
            <person name="Dubcovsky J."/>
            <person name="McGuire P.E."/>
            <person name="Lux T."/>
            <person name="Spannagl M."/>
            <person name="Mayer K.F.X."/>
            <person name="Baldrich P."/>
            <person name="Meyers B.C."/>
            <person name="Huo N."/>
            <person name="Gu Y.Q."/>
            <person name="Zhou H."/>
            <person name="Devos K.M."/>
            <person name="Bennetzen J.L."/>
            <person name="Unver T."/>
            <person name="Budak H."/>
            <person name="Gulick P.J."/>
            <person name="Galiba G."/>
            <person name="Kalapos B."/>
            <person name="Nelson D.R."/>
            <person name="Li P."/>
            <person name="You F.M."/>
            <person name="Luo M.C."/>
            <person name="Dvorak J."/>
        </authorList>
    </citation>
    <scope>NUCLEOTIDE SEQUENCE [LARGE SCALE GENOMIC DNA]</scope>
    <source>
        <strain evidence="1">cv. AL8/78</strain>
    </source>
</reference>
<keyword evidence="2" id="KW-1185">Reference proteome</keyword>
<dbReference type="Proteomes" id="UP000015105">
    <property type="component" value="Chromosome 1D"/>
</dbReference>
<dbReference type="EnsemblPlants" id="AET1Gv20542000.59">
    <property type="protein sequence ID" value="AET1Gv20542000.59"/>
    <property type="gene ID" value="AET1Gv20542000"/>
</dbReference>
<evidence type="ECO:0000313" key="1">
    <source>
        <dbReference type="EnsemblPlants" id="AET1Gv20542000.59"/>
    </source>
</evidence>
<evidence type="ECO:0000313" key="2">
    <source>
        <dbReference type="Proteomes" id="UP000015105"/>
    </source>
</evidence>